<organism evidence="2 3">
    <name type="scientific">Trichinella britovi</name>
    <name type="common">Parasitic roundworm</name>
    <dbReference type="NCBI Taxonomy" id="45882"/>
    <lineage>
        <taxon>Eukaryota</taxon>
        <taxon>Metazoa</taxon>
        <taxon>Ecdysozoa</taxon>
        <taxon>Nematoda</taxon>
        <taxon>Enoplea</taxon>
        <taxon>Dorylaimia</taxon>
        <taxon>Trichinellida</taxon>
        <taxon>Trichinellidae</taxon>
        <taxon>Trichinella</taxon>
    </lineage>
</organism>
<comment type="caution">
    <text evidence="2">The sequence shown here is derived from an EMBL/GenBank/DDBJ whole genome shotgun (WGS) entry which is preliminary data.</text>
</comment>
<keyword evidence="3" id="KW-1185">Reference proteome</keyword>
<dbReference type="EMBL" id="JYDI01000258">
    <property type="protein sequence ID" value="KRY47060.1"/>
    <property type="molecule type" value="Genomic_DNA"/>
</dbReference>
<gene>
    <name evidence="2" type="ORF">T03_1296</name>
</gene>
<reference evidence="2 3" key="1">
    <citation type="submission" date="2015-01" db="EMBL/GenBank/DDBJ databases">
        <title>Evolution of Trichinella species and genotypes.</title>
        <authorList>
            <person name="Korhonen P.K."/>
            <person name="Edoardo P."/>
            <person name="Giuseppe L.R."/>
            <person name="Gasser R.B."/>
        </authorList>
    </citation>
    <scope>NUCLEOTIDE SEQUENCE [LARGE SCALE GENOMIC DNA]</scope>
    <source>
        <strain evidence="2">ISS120</strain>
    </source>
</reference>
<accession>A0A0V1CCN8</accession>
<keyword evidence="1" id="KW-0472">Membrane</keyword>
<evidence type="ECO:0000313" key="3">
    <source>
        <dbReference type="Proteomes" id="UP000054653"/>
    </source>
</evidence>
<dbReference type="AlphaFoldDB" id="A0A0V1CCN8"/>
<protein>
    <submittedName>
        <fullName evidence="2">Uncharacterized protein</fullName>
    </submittedName>
</protein>
<sequence>MTVTTKSPGEKITKLSFLRAPLKRNINLRNQRLLLIFRYQLICGSYLMSLSSEITNIHYNKWDFCAPSTLSLRRRVLRLRSSLVGVVVFFLVGPSSILGLFLRKISCDQNAQPPFSAHLTAVLNMCNRPVASTPGMGLPSFGLIWNSVGLASKLSHLVQTLCL</sequence>
<feature type="transmembrane region" description="Helical" evidence="1">
    <location>
        <begin position="83"/>
        <end position="102"/>
    </location>
</feature>
<proteinExistence type="predicted"/>
<name>A0A0V1CCN8_TRIBR</name>
<evidence type="ECO:0000313" key="2">
    <source>
        <dbReference type="EMBL" id="KRY47060.1"/>
    </source>
</evidence>
<keyword evidence="1" id="KW-0812">Transmembrane</keyword>
<evidence type="ECO:0000256" key="1">
    <source>
        <dbReference type="SAM" id="Phobius"/>
    </source>
</evidence>
<keyword evidence="1" id="KW-1133">Transmembrane helix</keyword>
<dbReference type="Proteomes" id="UP000054653">
    <property type="component" value="Unassembled WGS sequence"/>
</dbReference>